<organism evidence="2 3">
    <name type="scientific">Candidatus Iainarchaeum sp</name>
    <dbReference type="NCBI Taxonomy" id="3101447"/>
    <lineage>
        <taxon>Archaea</taxon>
        <taxon>Candidatus Iainarchaeota</taxon>
        <taxon>Candidatus Iainarchaeia</taxon>
        <taxon>Candidatus Iainarchaeales</taxon>
        <taxon>Candidatus Iainarchaeaceae</taxon>
        <taxon>Candidatus Iainarchaeum</taxon>
    </lineage>
</organism>
<protein>
    <submittedName>
        <fullName evidence="2">Uncharacterized protein</fullName>
    </submittedName>
</protein>
<accession>A0A7J4J1N1</accession>
<proteinExistence type="predicted"/>
<keyword evidence="1" id="KW-0472">Membrane</keyword>
<reference evidence="3" key="1">
    <citation type="journal article" date="2020" name="bioRxiv">
        <title>A rank-normalized archaeal taxonomy based on genome phylogeny resolves widespread incomplete and uneven classifications.</title>
        <authorList>
            <person name="Rinke C."/>
            <person name="Chuvochina M."/>
            <person name="Mussig A.J."/>
            <person name="Chaumeil P.-A."/>
            <person name="Waite D.W."/>
            <person name="Whitman W.B."/>
            <person name="Parks D.H."/>
            <person name="Hugenholtz P."/>
        </authorList>
    </citation>
    <scope>NUCLEOTIDE SEQUENCE [LARGE SCALE GENOMIC DNA]</scope>
</reference>
<evidence type="ECO:0000313" key="2">
    <source>
        <dbReference type="EMBL" id="HIH09136.1"/>
    </source>
</evidence>
<sequence length="100" mass="11819">MNKSFETIKKISNLNLRQIRDDHLEKIGIYQDEREDLKRRGFLSKANNKPFPETEYYLSDAANSVLQNKEERDEIRIWQIITAFLAFLAVVIGIMNYLKP</sequence>
<dbReference type="AlphaFoldDB" id="A0A7J4J1N1"/>
<name>A0A7J4J1N1_9ARCH</name>
<gene>
    <name evidence="2" type="ORF">HA254_00535</name>
</gene>
<keyword evidence="1" id="KW-0812">Transmembrane</keyword>
<comment type="caution">
    <text evidence="2">The sequence shown here is derived from an EMBL/GenBank/DDBJ whole genome shotgun (WGS) entry which is preliminary data.</text>
</comment>
<evidence type="ECO:0000313" key="3">
    <source>
        <dbReference type="Proteomes" id="UP000565078"/>
    </source>
</evidence>
<dbReference type="Proteomes" id="UP000565078">
    <property type="component" value="Unassembled WGS sequence"/>
</dbReference>
<evidence type="ECO:0000256" key="1">
    <source>
        <dbReference type="SAM" id="Phobius"/>
    </source>
</evidence>
<dbReference type="EMBL" id="DUGC01000009">
    <property type="protein sequence ID" value="HIH09136.1"/>
    <property type="molecule type" value="Genomic_DNA"/>
</dbReference>
<keyword evidence="1" id="KW-1133">Transmembrane helix</keyword>
<feature type="transmembrane region" description="Helical" evidence="1">
    <location>
        <begin position="77"/>
        <end position="98"/>
    </location>
</feature>